<dbReference type="OrthoDB" id="9794400at2"/>
<organism evidence="5 6">
    <name type="scientific">Dulcicalothrix desertica PCC 7102</name>
    <dbReference type="NCBI Taxonomy" id="232991"/>
    <lineage>
        <taxon>Bacteria</taxon>
        <taxon>Bacillati</taxon>
        <taxon>Cyanobacteriota</taxon>
        <taxon>Cyanophyceae</taxon>
        <taxon>Nostocales</taxon>
        <taxon>Calotrichaceae</taxon>
        <taxon>Dulcicalothrix</taxon>
    </lineage>
</organism>
<dbReference type="Proteomes" id="UP000271624">
    <property type="component" value="Unassembled WGS sequence"/>
</dbReference>
<dbReference type="InterPro" id="IPR029028">
    <property type="entry name" value="Alpha/beta_knot_MTases"/>
</dbReference>
<dbReference type="AlphaFoldDB" id="A0A433VFG0"/>
<dbReference type="GO" id="GO:0032259">
    <property type="term" value="P:methylation"/>
    <property type="evidence" value="ECO:0007669"/>
    <property type="project" value="UniProtKB-KW"/>
</dbReference>
<dbReference type="SUPFAM" id="SSF75217">
    <property type="entry name" value="alpha/beta knot"/>
    <property type="match status" value="1"/>
</dbReference>
<dbReference type="Gene3D" id="3.30.1330.30">
    <property type="match status" value="1"/>
</dbReference>
<dbReference type="GO" id="GO:0005737">
    <property type="term" value="C:cytoplasm"/>
    <property type="evidence" value="ECO:0007669"/>
    <property type="project" value="UniProtKB-ARBA"/>
</dbReference>
<dbReference type="GO" id="GO:0003723">
    <property type="term" value="F:RNA binding"/>
    <property type="evidence" value="ECO:0007669"/>
    <property type="project" value="InterPro"/>
</dbReference>
<comment type="caution">
    <text evidence="5">The sequence shown here is derived from an EMBL/GenBank/DDBJ whole genome shotgun (WGS) entry which is preliminary data.</text>
</comment>
<gene>
    <name evidence="5" type="ORF">DSM106972_044100</name>
</gene>
<dbReference type="InterPro" id="IPR051259">
    <property type="entry name" value="rRNA_Methyltransferase"/>
</dbReference>
<dbReference type="InterPro" id="IPR029064">
    <property type="entry name" value="Ribosomal_eL30-like_sf"/>
</dbReference>
<evidence type="ECO:0000256" key="1">
    <source>
        <dbReference type="ARBA" id="ARBA00007228"/>
    </source>
</evidence>
<evidence type="ECO:0000259" key="4">
    <source>
        <dbReference type="SMART" id="SM00967"/>
    </source>
</evidence>
<dbReference type="PANTHER" id="PTHR43191">
    <property type="entry name" value="RRNA METHYLTRANSFERASE 3"/>
    <property type="match status" value="1"/>
</dbReference>
<dbReference type="SMART" id="SM00967">
    <property type="entry name" value="SpoU_sub_bind"/>
    <property type="match status" value="1"/>
</dbReference>
<dbReference type="RefSeq" id="WP_127082802.1">
    <property type="nucleotide sequence ID" value="NZ_RSCL01000010.1"/>
</dbReference>
<comment type="similarity">
    <text evidence="1">Belongs to the class IV-like SAM-binding methyltransferase superfamily. RNA methyltransferase TrmH family.</text>
</comment>
<keyword evidence="2 5" id="KW-0489">Methyltransferase</keyword>
<dbReference type="InterPro" id="IPR053888">
    <property type="entry name" value="MRM3-like_sub_bind"/>
</dbReference>
<dbReference type="GO" id="GO:0008173">
    <property type="term" value="F:RNA methyltransferase activity"/>
    <property type="evidence" value="ECO:0007669"/>
    <property type="project" value="InterPro"/>
</dbReference>
<evidence type="ECO:0000313" key="5">
    <source>
        <dbReference type="EMBL" id="RUT04841.1"/>
    </source>
</evidence>
<dbReference type="SUPFAM" id="SSF55315">
    <property type="entry name" value="L30e-like"/>
    <property type="match status" value="1"/>
</dbReference>
<feature type="domain" description="RNA 2-O ribose methyltransferase substrate binding" evidence="4">
    <location>
        <begin position="29"/>
        <end position="103"/>
    </location>
</feature>
<dbReference type="Pfam" id="PF22435">
    <property type="entry name" value="MRM3-like_sub_bind"/>
    <property type="match status" value="1"/>
</dbReference>
<sequence length="260" mass="28364">MLTSLQNPLVKQIRKLHSSKERHSQDLLLLEGTHLLEEAYAVDYPLMTLCCTEKWQTTHFELWEKASQKCMRAEVVSEEVLSALATTVQPDGVVTTAKRNYQVKKIPFSGLVLALETIQDPGNLGTIVRTAAGAGVSGLWLSKGSVDLDNPKVMRASAGQWLRVPMSVSEDLKNTVSLAKNAGMQIVATLPGAAKTYWEVDWQKPSLILLGNEGAGLSEELVAMADIQVNIPLSANVESLNVAIASALLLYEAMRQKHSL</sequence>
<dbReference type="Pfam" id="PF00588">
    <property type="entry name" value="SpoU_methylase"/>
    <property type="match status" value="1"/>
</dbReference>
<dbReference type="Gene3D" id="3.40.1280.10">
    <property type="match status" value="1"/>
</dbReference>
<dbReference type="GO" id="GO:0006396">
    <property type="term" value="P:RNA processing"/>
    <property type="evidence" value="ECO:0007669"/>
    <property type="project" value="InterPro"/>
</dbReference>
<dbReference type="CDD" id="cd18095">
    <property type="entry name" value="SpoU-like_rRNA-MTase"/>
    <property type="match status" value="1"/>
</dbReference>
<accession>A0A433VFG0</accession>
<keyword evidence="3 5" id="KW-0808">Transferase</keyword>
<keyword evidence="6" id="KW-1185">Reference proteome</keyword>
<dbReference type="PANTHER" id="PTHR43191:SF2">
    <property type="entry name" value="RRNA METHYLTRANSFERASE 3, MITOCHONDRIAL"/>
    <property type="match status" value="1"/>
</dbReference>
<dbReference type="InterPro" id="IPR029026">
    <property type="entry name" value="tRNA_m1G_MTases_N"/>
</dbReference>
<evidence type="ECO:0000256" key="2">
    <source>
        <dbReference type="ARBA" id="ARBA00022603"/>
    </source>
</evidence>
<reference evidence="5" key="2">
    <citation type="journal article" date="2019" name="Genome Biol. Evol.">
        <title>Day and night: Metabolic profiles and evolutionary relationships of six axenic non-marine cyanobacteria.</title>
        <authorList>
            <person name="Will S.E."/>
            <person name="Henke P."/>
            <person name="Boedeker C."/>
            <person name="Huang S."/>
            <person name="Brinkmann H."/>
            <person name="Rohde M."/>
            <person name="Jarek M."/>
            <person name="Friedl T."/>
            <person name="Seufert S."/>
            <person name="Schumacher M."/>
            <person name="Overmann J."/>
            <person name="Neumann-Schaal M."/>
            <person name="Petersen J."/>
        </authorList>
    </citation>
    <scope>NUCLEOTIDE SEQUENCE [LARGE SCALE GENOMIC DNA]</scope>
    <source>
        <strain evidence="5">PCC 7102</strain>
    </source>
</reference>
<name>A0A433VFG0_9CYAN</name>
<dbReference type="InterPro" id="IPR013123">
    <property type="entry name" value="SpoU_subst-bd"/>
</dbReference>
<protein>
    <submittedName>
        <fullName evidence="5">tRNA/rRNA methyltransferase</fullName>
    </submittedName>
</protein>
<dbReference type="InterPro" id="IPR001537">
    <property type="entry name" value="SpoU_MeTrfase"/>
</dbReference>
<reference evidence="5" key="1">
    <citation type="submission" date="2018-12" db="EMBL/GenBank/DDBJ databases">
        <authorList>
            <person name="Will S."/>
            <person name="Neumann-Schaal M."/>
            <person name="Henke P."/>
        </authorList>
    </citation>
    <scope>NUCLEOTIDE SEQUENCE</scope>
    <source>
        <strain evidence="5">PCC 7102</strain>
    </source>
</reference>
<evidence type="ECO:0000256" key="3">
    <source>
        <dbReference type="ARBA" id="ARBA00022679"/>
    </source>
</evidence>
<evidence type="ECO:0000313" key="6">
    <source>
        <dbReference type="Proteomes" id="UP000271624"/>
    </source>
</evidence>
<dbReference type="EMBL" id="RSCL01000010">
    <property type="protein sequence ID" value="RUT04841.1"/>
    <property type="molecule type" value="Genomic_DNA"/>
</dbReference>
<proteinExistence type="inferred from homology"/>